<evidence type="ECO:0000313" key="2">
    <source>
        <dbReference type="Proteomes" id="UP000703661"/>
    </source>
</evidence>
<dbReference type="AlphaFoldDB" id="A0A9P6N3W4"/>
<reference evidence="1" key="1">
    <citation type="journal article" date="2020" name="Fungal Divers.">
        <title>Resolving the Mortierellaceae phylogeny through synthesis of multi-gene phylogenetics and phylogenomics.</title>
        <authorList>
            <person name="Vandepol N."/>
            <person name="Liber J."/>
            <person name="Desiro A."/>
            <person name="Na H."/>
            <person name="Kennedy M."/>
            <person name="Barry K."/>
            <person name="Grigoriev I.V."/>
            <person name="Miller A.N."/>
            <person name="O'Donnell K."/>
            <person name="Stajich J.E."/>
            <person name="Bonito G."/>
        </authorList>
    </citation>
    <scope>NUCLEOTIDE SEQUENCE</scope>
    <source>
        <strain evidence="1">NRRL 2769</strain>
    </source>
</reference>
<dbReference type="EMBL" id="JAAAID010000097">
    <property type="protein sequence ID" value="KAG0022600.1"/>
    <property type="molecule type" value="Genomic_DNA"/>
</dbReference>
<evidence type="ECO:0000313" key="1">
    <source>
        <dbReference type="EMBL" id="KAG0022600.1"/>
    </source>
</evidence>
<proteinExistence type="predicted"/>
<protein>
    <recommendedName>
        <fullName evidence="3">NACHT domain-containing protein</fullName>
    </recommendedName>
</protein>
<keyword evidence="2" id="KW-1185">Reference proteome</keyword>
<evidence type="ECO:0008006" key="3">
    <source>
        <dbReference type="Google" id="ProtNLM"/>
    </source>
</evidence>
<organism evidence="1 2">
    <name type="scientific">Entomortierella chlamydospora</name>
    <dbReference type="NCBI Taxonomy" id="101097"/>
    <lineage>
        <taxon>Eukaryota</taxon>
        <taxon>Fungi</taxon>
        <taxon>Fungi incertae sedis</taxon>
        <taxon>Mucoromycota</taxon>
        <taxon>Mortierellomycotina</taxon>
        <taxon>Mortierellomycetes</taxon>
        <taxon>Mortierellales</taxon>
        <taxon>Mortierellaceae</taxon>
        <taxon>Entomortierella</taxon>
    </lineage>
</organism>
<comment type="caution">
    <text evidence="1">The sequence shown here is derived from an EMBL/GenBank/DDBJ whole genome shotgun (WGS) entry which is preliminary data.</text>
</comment>
<name>A0A9P6N3W4_9FUNG</name>
<dbReference type="InterPro" id="IPR027417">
    <property type="entry name" value="P-loop_NTPase"/>
</dbReference>
<dbReference type="Gene3D" id="3.40.50.300">
    <property type="entry name" value="P-loop containing nucleotide triphosphate hydrolases"/>
    <property type="match status" value="1"/>
</dbReference>
<gene>
    <name evidence="1" type="ORF">BGZ80_011676</name>
</gene>
<sequence length="545" mass="61951">MDLRLNTKYAIPDIRSLKYFSVGRISKIGLADIDRANSSPSCCFKVDSQVLKHTDELPEPKYWEYKDKEYKILVDENKIKYVAETLFTRQGTESRSEDLSNLFRRSLLPTVALSIIPTVATAIDQGIPDPIIAQPTDPTSTGGHNVPPSVDISLFQLKQERLKSRGGNVYVPARAKASLRAKEDFDLTTKIQEFLASDGKVFLLLGDSGAGKSTFCKTLEISLWDKYDKINRRIPLFIHLPAIEHPEEELITKTLRKVNISESQTLELKLHREFILICDGYDESQQTRNLYMSNQLNQPGKWRAQTEATILPFDENQVQDYVEQYAFLKKPSWRLEDCQQALKLIPNLQDLAKNPCLLSIALEVLPRLLGTSDTFSAACITRVRLYDELVAQWIERGKYGIEYLKELVTAIYDNQSGNPVISYSEHHDQRTRKEEFFGGMDGRHLLQEVIPLDRNGDQYRFIHKSILEYGLSLAVFDPSEHVENTEPAPVTSRRGSTSSIMSFEAPELVETTTTAIEQSLLGSPFGRRSFAYESSVLQFLVVRVQ</sequence>
<dbReference type="Proteomes" id="UP000703661">
    <property type="component" value="Unassembled WGS sequence"/>
</dbReference>
<accession>A0A9P6N3W4</accession>